<dbReference type="Pfam" id="PF07730">
    <property type="entry name" value="HisKA_3"/>
    <property type="match status" value="1"/>
</dbReference>
<dbReference type="SUPFAM" id="SSF55874">
    <property type="entry name" value="ATPase domain of HSP90 chaperone/DNA topoisomerase II/histidine kinase"/>
    <property type="match status" value="1"/>
</dbReference>
<dbReference type="Gene3D" id="1.20.5.1930">
    <property type="match status" value="1"/>
</dbReference>
<dbReference type="InterPro" id="IPR011712">
    <property type="entry name" value="Sig_transdc_His_kin_sub3_dim/P"/>
</dbReference>
<keyword evidence="3" id="KW-0902">Two-component regulatory system</keyword>
<keyword evidence="4" id="KW-0812">Transmembrane</keyword>
<protein>
    <recommendedName>
        <fullName evidence="5">Histidine kinase/HSP90-like ATPase domain-containing protein</fullName>
    </recommendedName>
</protein>
<evidence type="ECO:0000256" key="4">
    <source>
        <dbReference type="SAM" id="Phobius"/>
    </source>
</evidence>
<dbReference type="Gene3D" id="3.30.565.10">
    <property type="entry name" value="Histidine kinase-like ATPase, C-terminal domain"/>
    <property type="match status" value="1"/>
</dbReference>
<name>A0ABP8JQS2_9MICO</name>
<keyword evidence="1" id="KW-0808">Transferase</keyword>
<dbReference type="Proteomes" id="UP001500390">
    <property type="component" value="Unassembled WGS sequence"/>
</dbReference>
<dbReference type="InterPro" id="IPR050482">
    <property type="entry name" value="Sensor_HK_TwoCompSys"/>
</dbReference>
<dbReference type="RefSeq" id="WP_159902179.1">
    <property type="nucleotide sequence ID" value="NZ_BAABFX010000025.1"/>
</dbReference>
<feature type="transmembrane region" description="Helical" evidence="4">
    <location>
        <begin position="116"/>
        <end position="134"/>
    </location>
</feature>
<gene>
    <name evidence="6" type="ORF">GCM10023153_15980</name>
</gene>
<proteinExistence type="predicted"/>
<keyword evidence="7" id="KW-1185">Reference proteome</keyword>
<evidence type="ECO:0000313" key="6">
    <source>
        <dbReference type="EMBL" id="GAA4394675.1"/>
    </source>
</evidence>
<dbReference type="InterPro" id="IPR003594">
    <property type="entry name" value="HATPase_dom"/>
</dbReference>
<dbReference type="Pfam" id="PF02518">
    <property type="entry name" value="HATPase_c"/>
    <property type="match status" value="1"/>
</dbReference>
<feature type="transmembrane region" description="Helical" evidence="4">
    <location>
        <begin position="21"/>
        <end position="40"/>
    </location>
</feature>
<keyword evidence="4" id="KW-0472">Membrane</keyword>
<evidence type="ECO:0000256" key="1">
    <source>
        <dbReference type="ARBA" id="ARBA00022679"/>
    </source>
</evidence>
<dbReference type="PANTHER" id="PTHR24421:SF61">
    <property type="entry name" value="OXYGEN SENSOR HISTIDINE KINASE NREB"/>
    <property type="match status" value="1"/>
</dbReference>
<feature type="transmembrane region" description="Helical" evidence="4">
    <location>
        <begin position="141"/>
        <end position="161"/>
    </location>
</feature>
<organism evidence="6 7">
    <name type="scientific">Ornithinibacter aureus</name>
    <dbReference type="NCBI Taxonomy" id="622664"/>
    <lineage>
        <taxon>Bacteria</taxon>
        <taxon>Bacillati</taxon>
        <taxon>Actinomycetota</taxon>
        <taxon>Actinomycetes</taxon>
        <taxon>Micrococcales</taxon>
        <taxon>Intrasporangiaceae</taxon>
        <taxon>Ornithinibacter</taxon>
    </lineage>
</organism>
<feature type="transmembrane region" description="Helical" evidence="4">
    <location>
        <begin position="46"/>
        <end position="68"/>
    </location>
</feature>
<dbReference type="EMBL" id="BAABFX010000025">
    <property type="protein sequence ID" value="GAA4394675.1"/>
    <property type="molecule type" value="Genomic_DNA"/>
</dbReference>
<accession>A0ABP8JQS2</accession>
<feature type="transmembrane region" description="Helical" evidence="4">
    <location>
        <begin position="80"/>
        <end position="110"/>
    </location>
</feature>
<evidence type="ECO:0000259" key="5">
    <source>
        <dbReference type="SMART" id="SM00387"/>
    </source>
</evidence>
<dbReference type="CDD" id="cd16917">
    <property type="entry name" value="HATPase_UhpB-NarQ-NarX-like"/>
    <property type="match status" value="1"/>
</dbReference>
<keyword evidence="2" id="KW-0418">Kinase</keyword>
<dbReference type="InterPro" id="IPR036890">
    <property type="entry name" value="HATPase_C_sf"/>
</dbReference>
<dbReference type="PANTHER" id="PTHR24421">
    <property type="entry name" value="NITRATE/NITRITE SENSOR PROTEIN NARX-RELATED"/>
    <property type="match status" value="1"/>
</dbReference>
<evidence type="ECO:0000256" key="2">
    <source>
        <dbReference type="ARBA" id="ARBA00022777"/>
    </source>
</evidence>
<dbReference type="SMART" id="SM00387">
    <property type="entry name" value="HATPase_c"/>
    <property type="match status" value="1"/>
</dbReference>
<evidence type="ECO:0000313" key="7">
    <source>
        <dbReference type="Proteomes" id="UP001500390"/>
    </source>
</evidence>
<sequence length="391" mass="41440">MDRPGHAGVAMPLRQLTQVTLLARLVGLATGLLVLSGTRVSLATSIGFLVVGFTSFYGLMNTSVLDLARRHPLIAMADALLLAGIVAVNGIDSPLLLAALTTALLLGLWLEPVSGAIVMISLVSCYVGAALLGADGSAPAFTSWVTIPFVYVTLWLLGLTMRRSVESEARAQLTLRDAVTTAAATEERTKVARELHDNLAKSLQGIAMTATALPLQLERHPERAAESALSIREMAATAVHQVRGVMVDLRAKTSEGTLSEAASQVVLGWAARTGRNPQLLIDDVDAAEEATRYELLSVLGESLDNVHRHAGPCEVTVELHEDQGFLSLTVRDTGSGFEPATLSAAQAAGHHGVDGMQERMARVGGWCTVTGQPGRGTLVECRVPVLHRVER</sequence>
<reference evidence="7" key="1">
    <citation type="journal article" date="2019" name="Int. J. Syst. Evol. Microbiol.">
        <title>The Global Catalogue of Microorganisms (GCM) 10K type strain sequencing project: providing services to taxonomists for standard genome sequencing and annotation.</title>
        <authorList>
            <consortium name="The Broad Institute Genomics Platform"/>
            <consortium name="The Broad Institute Genome Sequencing Center for Infectious Disease"/>
            <person name="Wu L."/>
            <person name="Ma J."/>
        </authorList>
    </citation>
    <scope>NUCLEOTIDE SEQUENCE [LARGE SCALE GENOMIC DNA]</scope>
    <source>
        <strain evidence="7">JCM 17738</strain>
    </source>
</reference>
<feature type="domain" description="Histidine kinase/HSP90-like ATPase" evidence="5">
    <location>
        <begin position="290"/>
        <end position="387"/>
    </location>
</feature>
<evidence type="ECO:0000256" key="3">
    <source>
        <dbReference type="ARBA" id="ARBA00023012"/>
    </source>
</evidence>
<keyword evidence="4" id="KW-1133">Transmembrane helix</keyword>
<comment type="caution">
    <text evidence="6">The sequence shown here is derived from an EMBL/GenBank/DDBJ whole genome shotgun (WGS) entry which is preliminary data.</text>
</comment>